<protein>
    <recommendedName>
        <fullName evidence="2">Myb-like domain-containing protein</fullName>
    </recommendedName>
</protein>
<feature type="compositionally biased region" description="Basic and acidic residues" evidence="1">
    <location>
        <begin position="863"/>
        <end position="878"/>
    </location>
</feature>
<dbReference type="InterPro" id="IPR039467">
    <property type="entry name" value="TFIIIB_B''_Myb"/>
</dbReference>
<dbReference type="STRING" id="1296120.A0A1B9H0L4"/>
<evidence type="ECO:0000256" key="1">
    <source>
        <dbReference type="SAM" id="MobiDB-lite"/>
    </source>
</evidence>
<feature type="compositionally biased region" description="Acidic residues" evidence="1">
    <location>
        <begin position="578"/>
        <end position="589"/>
    </location>
</feature>
<dbReference type="SUPFAM" id="SSF46689">
    <property type="entry name" value="Homeodomain-like"/>
    <property type="match status" value="1"/>
</dbReference>
<sequence>MSLRLPSQNKFRPTVKPGLKKAGPPRPAPSGPPSQAQKSSVPAASSSQPSAAAGPPSSQTPSAGPSAASSSQTAVAGPSLSSPQISQTSTVVPTQLSPSTSRSSLQPKPISLAQIQAIRASKPPSSSTSNAQASPLPDVAATDPAASSGATPANVSFPSLPAPPAKTPQIPSQTFVSGSSTADASTSASASRPALPTQKLSLLDAARNHSSSAPSPGSIRRGTPSVSARSMRAPSMTPTPGRAPSMTPQPQRAPSASPHPQRAPSASPHPQRAPSASPHTQSQRLPLVNTQQQRESSSTPQAPAAPSSLSPSLAMSTAPTNSFGFPPSLGTTTAAGPSRAASATPAPPDTAALAAALVNSITGPQVPAQPVRKGKRRVVQGRAQPAKGSVLDDSQQTRAHIPRRPKSTARPGRATTEERGTSDDEDQDDSEFEEGDDVDNLDENGKRKNGTGSKRSNRPSKRVRMKRPKPPTVATISLREMVPDEMVGDKVDEVVITMGDLATTLASQGKVTQRAIKIDEFKRSESLKKREASRLRAEHNWRRNQIKRRKVRATKNRDRARRRERLGQLGMDEGAVSPDEEDSDEEYEPEPERLTPESTPEPDHGRLNSQAPERAEGDDADDDVETVQGREDWEMESDAEAGEDGEDGDLFDGASQAGGSMLNGAGLEDDGAAQAAEDEDMAALRAAGFLVTEDQQDGGNDGFGGDDGDDYDDDDEPWLRGEEPDIEGYRQALEQRRRRVIEDHDRDDQEIVEVDDETRFINSASFSKSTRPQRWTQVETELFYQVLEETGENYTLMKAYFPGRTVKQLKLKGLRENKSNPDKMTAAIMARKPLDKEYLTKAAGYDPNRAWDREEALFEEARADADKLRRLDSLRPGEGDDDDGEGEREYDMGADMTFDDDGKDGEDKDDDGDDGKEDEVDGDGDAQEEGEGYHDDRSGDEEAYE</sequence>
<gene>
    <name evidence="3" type="ORF">I316_01395</name>
</gene>
<feature type="compositionally biased region" description="Basic residues" evidence="1">
    <location>
        <begin position="455"/>
        <end position="469"/>
    </location>
</feature>
<dbReference type="EMBL" id="KI669494">
    <property type="protein sequence ID" value="OCF36799.1"/>
    <property type="molecule type" value="Genomic_DNA"/>
</dbReference>
<dbReference type="AlphaFoldDB" id="A0A1B9H0L4"/>
<evidence type="ECO:0000313" key="4">
    <source>
        <dbReference type="Proteomes" id="UP000092666"/>
    </source>
</evidence>
<feature type="region of interest" description="Disordered" evidence="1">
    <location>
        <begin position="522"/>
        <end position="730"/>
    </location>
</feature>
<feature type="compositionally biased region" description="Polar residues" evidence="1">
    <location>
        <begin position="1"/>
        <end position="11"/>
    </location>
</feature>
<dbReference type="InterPro" id="IPR009057">
    <property type="entry name" value="Homeodomain-like_sf"/>
</dbReference>
<feature type="compositionally biased region" description="Acidic residues" evidence="1">
    <location>
        <begin position="633"/>
        <end position="650"/>
    </location>
</feature>
<dbReference type="OrthoDB" id="272624at2759"/>
<feature type="compositionally biased region" description="Acidic residues" evidence="1">
    <location>
        <begin position="897"/>
        <end position="930"/>
    </location>
</feature>
<evidence type="ECO:0000259" key="2">
    <source>
        <dbReference type="SMART" id="SM00717"/>
    </source>
</evidence>
<feature type="region of interest" description="Disordered" evidence="1">
    <location>
        <begin position="863"/>
        <end position="945"/>
    </location>
</feature>
<feature type="compositionally biased region" description="Low complexity" evidence="1">
    <location>
        <begin position="177"/>
        <end position="191"/>
    </location>
</feature>
<dbReference type="PANTHER" id="PTHR22929">
    <property type="entry name" value="RNA POLYMERASE III TRANSCRIPTION INITIATION FACTOR B"/>
    <property type="match status" value="1"/>
</dbReference>
<evidence type="ECO:0000313" key="3">
    <source>
        <dbReference type="EMBL" id="OCF36799.1"/>
    </source>
</evidence>
<reference evidence="4" key="2">
    <citation type="submission" date="2013-12" db="EMBL/GenBank/DDBJ databases">
        <title>Evolution of pathogenesis and genome organization in the Tremellales.</title>
        <authorList>
            <person name="Cuomo C."/>
            <person name="Litvintseva A."/>
            <person name="Heitman J."/>
            <person name="Chen Y."/>
            <person name="Sun S."/>
            <person name="Springer D."/>
            <person name="Dromer F."/>
            <person name="Young S."/>
            <person name="Zeng Q."/>
            <person name="Chapman S."/>
            <person name="Gujja S."/>
            <person name="Saif S."/>
            <person name="Birren B."/>
        </authorList>
    </citation>
    <scope>NUCLEOTIDE SEQUENCE [LARGE SCALE GENOMIC DNA]</scope>
    <source>
        <strain evidence="4">BCC8398</strain>
    </source>
</reference>
<feature type="compositionally biased region" description="Polar residues" evidence="1">
    <location>
        <begin position="123"/>
        <end position="133"/>
    </location>
</feature>
<dbReference type="SMART" id="SM00717">
    <property type="entry name" value="SANT"/>
    <property type="match status" value="1"/>
</dbReference>
<feature type="compositionally biased region" description="Basic and acidic residues" evidence="1">
    <location>
        <begin position="522"/>
        <end position="541"/>
    </location>
</feature>
<keyword evidence="4" id="KW-1185">Reference proteome</keyword>
<feature type="compositionally biased region" description="Acidic residues" evidence="1">
    <location>
        <begin position="616"/>
        <end position="625"/>
    </location>
</feature>
<feature type="compositionally biased region" description="Polar residues" evidence="1">
    <location>
        <begin position="277"/>
        <end position="295"/>
    </location>
</feature>
<dbReference type="GO" id="GO:0001156">
    <property type="term" value="F:TFIIIC-class transcription factor complex binding"/>
    <property type="evidence" value="ECO:0007669"/>
    <property type="project" value="TreeGrafter"/>
</dbReference>
<feature type="domain" description="Myb-like" evidence="2">
    <location>
        <begin position="771"/>
        <end position="819"/>
    </location>
</feature>
<feature type="compositionally biased region" description="Acidic residues" evidence="1">
    <location>
        <begin position="423"/>
        <end position="442"/>
    </location>
</feature>
<feature type="region of interest" description="Disordered" evidence="1">
    <location>
        <begin position="1"/>
        <end position="348"/>
    </location>
</feature>
<reference evidence="3 4" key="1">
    <citation type="submission" date="2013-07" db="EMBL/GenBank/DDBJ databases">
        <title>The Genome Sequence of Cryptococcus heveanensis BCC8398.</title>
        <authorList>
            <consortium name="The Broad Institute Genome Sequencing Platform"/>
            <person name="Cuomo C."/>
            <person name="Litvintseva A."/>
            <person name="Chen Y."/>
            <person name="Heitman J."/>
            <person name="Sun S."/>
            <person name="Springer D."/>
            <person name="Dromer F."/>
            <person name="Young S.K."/>
            <person name="Zeng Q."/>
            <person name="Gargeya S."/>
            <person name="Fitzgerald M."/>
            <person name="Abouelleil A."/>
            <person name="Alvarado L."/>
            <person name="Berlin A.M."/>
            <person name="Chapman S.B."/>
            <person name="Dewar J."/>
            <person name="Goldberg J."/>
            <person name="Griggs A."/>
            <person name="Gujja S."/>
            <person name="Hansen M."/>
            <person name="Howarth C."/>
            <person name="Imamovic A."/>
            <person name="Larimer J."/>
            <person name="McCowan C."/>
            <person name="Murphy C."/>
            <person name="Pearson M."/>
            <person name="Priest M."/>
            <person name="Roberts A."/>
            <person name="Saif S."/>
            <person name="Shea T."/>
            <person name="Sykes S."/>
            <person name="Wortman J."/>
            <person name="Nusbaum C."/>
            <person name="Birren B."/>
        </authorList>
    </citation>
    <scope>NUCLEOTIDE SEQUENCE [LARGE SCALE GENOMIC DNA]</scope>
    <source>
        <strain evidence="3 4">BCC8398</strain>
    </source>
</reference>
<feature type="region of interest" description="Disordered" evidence="1">
    <location>
        <begin position="361"/>
        <end position="474"/>
    </location>
</feature>
<feature type="compositionally biased region" description="Low complexity" evidence="1">
    <location>
        <begin position="33"/>
        <end position="74"/>
    </location>
</feature>
<feature type="compositionally biased region" description="Acidic residues" evidence="1">
    <location>
        <begin position="667"/>
        <end position="681"/>
    </location>
</feature>
<feature type="compositionally biased region" description="Low complexity" evidence="1">
    <location>
        <begin position="296"/>
        <end position="319"/>
    </location>
</feature>
<dbReference type="InterPro" id="IPR001005">
    <property type="entry name" value="SANT/Myb"/>
</dbReference>
<feature type="compositionally biased region" description="Basic and acidic residues" evidence="1">
    <location>
        <begin position="590"/>
        <end position="606"/>
    </location>
</feature>
<name>A0A1B9H0L4_9TREE</name>
<feature type="compositionally biased region" description="Acidic residues" evidence="1">
    <location>
        <begin position="879"/>
        <end position="888"/>
    </location>
</feature>
<accession>A0A1B9H0L4</accession>
<dbReference type="PANTHER" id="PTHR22929:SF0">
    <property type="entry name" value="TRANSCRIPTION FACTOR TFIIIB COMPONENT B'' HOMOLOG"/>
    <property type="match status" value="1"/>
</dbReference>
<proteinExistence type="predicted"/>
<organism evidence="3 4">
    <name type="scientific">Kwoniella heveanensis BCC8398</name>
    <dbReference type="NCBI Taxonomy" id="1296120"/>
    <lineage>
        <taxon>Eukaryota</taxon>
        <taxon>Fungi</taxon>
        <taxon>Dikarya</taxon>
        <taxon>Basidiomycota</taxon>
        <taxon>Agaricomycotina</taxon>
        <taxon>Tremellomycetes</taxon>
        <taxon>Tremellales</taxon>
        <taxon>Cryptococcaceae</taxon>
        <taxon>Kwoniella</taxon>
    </lineage>
</organism>
<dbReference type="CDD" id="cd00167">
    <property type="entry name" value="SANT"/>
    <property type="match status" value="1"/>
</dbReference>
<dbReference type="GO" id="GO:0000126">
    <property type="term" value="C:transcription factor TFIIIB complex"/>
    <property type="evidence" value="ECO:0007669"/>
    <property type="project" value="TreeGrafter"/>
</dbReference>
<feature type="compositionally biased region" description="Polar residues" evidence="1">
    <location>
        <begin position="79"/>
        <end position="106"/>
    </location>
</feature>
<feature type="compositionally biased region" description="Polar residues" evidence="1">
    <location>
        <begin position="148"/>
        <end position="157"/>
    </location>
</feature>
<dbReference type="Pfam" id="PF15963">
    <property type="entry name" value="Myb_DNA-bind_7"/>
    <property type="match status" value="1"/>
</dbReference>
<feature type="compositionally biased region" description="Basic residues" evidence="1">
    <location>
        <begin position="542"/>
        <end position="564"/>
    </location>
</feature>
<dbReference type="GO" id="GO:0070898">
    <property type="term" value="P:RNA polymerase III preinitiation complex assembly"/>
    <property type="evidence" value="ECO:0007669"/>
    <property type="project" value="TreeGrafter"/>
</dbReference>
<dbReference type="Proteomes" id="UP000092666">
    <property type="component" value="Unassembled WGS sequence"/>
</dbReference>
<feature type="compositionally biased region" description="Acidic residues" evidence="1">
    <location>
        <begin position="704"/>
        <end position="716"/>
    </location>
</feature>
<feature type="compositionally biased region" description="Low complexity" evidence="1">
    <location>
        <begin position="330"/>
        <end position="348"/>
    </location>
</feature>